<dbReference type="SUPFAM" id="SSF58113">
    <property type="entry name" value="Apolipoprotein A-I"/>
    <property type="match status" value="1"/>
</dbReference>
<sequence length="207" mass="22136">MSETDPGYDSEHHAGDVGARRARVGTPTERESINVPPTRPGAAENARRAEAAREEHETFIPESPIRDERSEATESLRTEEESLQRTHGDPDDDEEEGDVRKDIKETRQELGETVSALADKADLKGRASNAAETAKGKATEAAETAKGKAADAAETVKTKAADAAETVKSTAGDAAEEAKKRPVLLIAAAGAVAAFVLRRLVRRRKGK</sequence>
<accession>A0A5S4FHI7</accession>
<feature type="compositionally biased region" description="Basic and acidic residues" evidence="1">
    <location>
        <begin position="9"/>
        <end position="19"/>
    </location>
</feature>
<keyword evidence="2" id="KW-0812">Transmembrane</keyword>
<feature type="compositionally biased region" description="Basic and acidic residues" evidence="1">
    <location>
        <begin position="134"/>
        <end position="150"/>
    </location>
</feature>
<keyword evidence="2" id="KW-0472">Membrane</keyword>
<dbReference type="OrthoDB" id="3534513at2"/>
<reference evidence="3 4" key="1">
    <citation type="submission" date="2019-05" db="EMBL/GenBank/DDBJ databases">
        <title>Draft genome sequence of Nonomuraea turkmeniaca DSM 43926.</title>
        <authorList>
            <person name="Saricaoglu S."/>
            <person name="Isik K."/>
        </authorList>
    </citation>
    <scope>NUCLEOTIDE SEQUENCE [LARGE SCALE GENOMIC DNA]</scope>
    <source>
        <strain evidence="3 4">DSM 43926</strain>
    </source>
</reference>
<dbReference type="Proteomes" id="UP000309128">
    <property type="component" value="Unassembled WGS sequence"/>
</dbReference>
<gene>
    <name evidence="3" type="ORF">ETD86_20640</name>
</gene>
<dbReference type="Gene3D" id="1.20.120.20">
    <property type="entry name" value="Apolipoprotein"/>
    <property type="match status" value="1"/>
</dbReference>
<keyword evidence="4" id="KW-1185">Reference proteome</keyword>
<evidence type="ECO:0000313" key="4">
    <source>
        <dbReference type="Proteomes" id="UP000309128"/>
    </source>
</evidence>
<dbReference type="AlphaFoldDB" id="A0A5S4FHI7"/>
<dbReference type="RefSeq" id="WP_138667784.1">
    <property type="nucleotide sequence ID" value="NZ_VCKY01000066.1"/>
</dbReference>
<feature type="transmembrane region" description="Helical" evidence="2">
    <location>
        <begin position="183"/>
        <end position="201"/>
    </location>
</feature>
<dbReference type="Pfam" id="PF12277">
    <property type="entry name" value="DUF3618"/>
    <property type="match status" value="1"/>
</dbReference>
<dbReference type="InterPro" id="IPR022062">
    <property type="entry name" value="DUF3618"/>
</dbReference>
<proteinExistence type="predicted"/>
<comment type="caution">
    <text evidence="3">The sequence shown here is derived from an EMBL/GenBank/DDBJ whole genome shotgun (WGS) entry which is preliminary data.</text>
</comment>
<evidence type="ECO:0000256" key="2">
    <source>
        <dbReference type="SAM" id="Phobius"/>
    </source>
</evidence>
<organism evidence="3 4">
    <name type="scientific">Nonomuraea turkmeniaca</name>
    <dbReference type="NCBI Taxonomy" id="103838"/>
    <lineage>
        <taxon>Bacteria</taxon>
        <taxon>Bacillati</taxon>
        <taxon>Actinomycetota</taxon>
        <taxon>Actinomycetes</taxon>
        <taxon>Streptosporangiales</taxon>
        <taxon>Streptosporangiaceae</taxon>
        <taxon>Nonomuraea</taxon>
    </lineage>
</organism>
<evidence type="ECO:0000256" key="1">
    <source>
        <dbReference type="SAM" id="MobiDB-lite"/>
    </source>
</evidence>
<feature type="compositionally biased region" description="Basic and acidic residues" evidence="1">
    <location>
        <begin position="98"/>
        <end position="110"/>
    </location>
</feature>
<name>A0A5S4FHI7_9ACTN</name>
<protein>
    <submittedName>
        <fullName evidence="3">DUF3618 domain-containing protein</fullName>
    </submittedName>
</protein>
<dbReference type="EMBL" id="VCKY01000066">
    <property type="protein sequence ID" value="TMR19184.1"/>
    <property type="molecule type" value="Genomic_DNA"/>
</dbReference>
<keyword evidence="2" id="KW-1133">Transmembrane helix</keyword>
<evidence type="ECO:0000313" key="3">
    <source>
        <dbReference type="EMBL" id="TMR19184.1"/>
    </source>
</evidence>
<feature type="region of interest" description="Disordered" evidence="1">
    <location>
        <begin position="1"/>
        <end position="150"/>
    </location>
</feature>
<feature type="compositionally biased region" description="Basic and acidic residues" evidence="1">
    <location>
        <begin position="45"/>
        <end position="89"/>
    </location>
</feature>